<protein>
    <recommendedName>
        <fullName evidence="8">Ergothioneine biosynthesis protein EgtB</fullName>
    </recommendedName>
</protein>
<dbReference type="PATRIC" id="fig|1183438.3.peg.4341"/>
<keyword evidence="1" id="KW-0560">Oxidoreductase</keyword>
<dbReference type="STRING" id="1183438.GKIL_4414"/>
<dbReference type="PANTHER" id="PTHR23150">
    <property type="entry name" value="SULFATASE MODIFYING FACTOR 1, 2"/>
    <property type="match status" value="1"/>
</dbReference>
<evidence type="ECO:0000256" key="1">
    <source>
        <dbReference type="ARBA" id="ARBA00023002"/>
    </source>
</evidence>
<keyword evidence="7" id="KW-1185">Reference proteome</keyword>
<name>U5QSF0_GLOK1</name>
<dbReference type="InterPro" id="IPR016187">
    <property type="entry name" value="CTDL_fold"/>
</dbReference>
<dbReference type="InterPro" id="IPR005532">
    <property type="entry name" value="SUMF_dom"/>
</dbReference>
<organism evidence="6 7">
    <name type="scientific">Gloeobacter kilaueensis (strain ATCC BAA-2537 / CCAP 1431/1 / ULC 316 / JS1)</name>
    <dbReference type="NCBI Taxonomy" id="1183438"/>
    <lineage>
        <taxon>Bacteria</taxon>
        <taxon>Bacillati</taxon>
        <taxon>Cyanobacteriota</taxon>
        <taxon>Cyanophyceae</taxon>
        <taxon>Gloeobacterales</taxon>
        <taxon>Gloeobacteraceae</taxon>
        <taxon>Gloeobacter</taxon>
    </lineage>
</organism>
<gene>
    <name evidence="6" type="ORF">GKIL_4414</name>
</gene>
<dbReference type="InterPro" id="IPR051043">
    <property type="entry name" value="Sulfatase_Mod_Factor_Kinase"/>
</dbReference>
<dbReference type="PANTHER" id="PTHR23150:SF36">
    <property type="entry name" value="HERCYNINE OXYGENASE"/>
    <property type="match status" value="1"/>
</dbReference>
<dbReference type="SUPFAM" id="SSF56436">
    <property type="entry name" value="C-type lectin-like"/>
    <property type="match status" value="1"/>
</dbReference>
<evidence type="ECO:0000256" key="2">
    <source>
        <dbReference type="ARBA" id="ARBA00023004"/>
    </source>
</evidence>
<proteinExistence type="predicted"/>
<dbReference type="Gene3D" id="3.90.1580.10">
    <property type="entry name" value="paralog of FGE (formylglycine-generating enzyme)"/>
    <property type="match status" value="1"/>
</dbReference>
<dbReference type="eggNOG" id="COG1262">
    <property type="taxonomic scope" value="Bacteria"/>
</dbReference>
<evidence type="ECO:0000259" key="5">
    <source>
        <dbReference type="Pfam" id="PF12867"/>
    </source>
</evidence>
<evidence type="ECO:0000256" key="3">
    <source>
        <dbReference type="ARBA" id="ARBA00037882"/>
    </source>
</evidence>
<evidence type="ECO:0000259" key="4">
    <source>
        <dbReference type="Pfam" id="PF03781"/>
    </source>
</evidence>
<dbReference type="InterPro" id="IPR034660">
    <property type="entry name" value="DinB/YfiT-like"/>
</dbReference>
<dbReference type="InterPro" id="IPR024775">
    <property type="entry name" value="DinB-like"/>
</dbReference>
<dbReference type="Proteomes" id="UP000017396">
    <property type="component" value="Chromosome"/>
</dbReference>
<accession>U5QSF0</accession>
<evidence type="ECO:0000313" key="7">
    <source>
        <dbReference type="Proteomes" id="UP000017396"/>
    </source>
</evidence>
<dbReference type="HOGENOM" id="CLU_012431_9_2_3"/>
<dbReference type="EMBL" id="CP003587">
    <property type="protein sequence ID" value="AGY60660.1"/>
    <property type="molecule type" value="Genomic_DNA"/>
</dbReference>
<dbReference type="Pfam" id="PF03781">
    <property type="entry name" value="FGE-sulfatase"/>
    <property type="match status" value="1"/>
</dbReference>
<dbReference type="AlphaFoldDB" id="U5QSF0"/>
<feature type="domain" description="Sulfatase-modifying factor enzyme-like" evidence="4">
    <location>
        <begin position="181"/>
        <end position="420"/>
    </location>
</feature>
<evidence type="ECO:0008006" key="8">
    <source>
        <dbReference type="Google" id="ProtNLM"/>
    </source>
</evidence>
<dbReference type="Pfam" id="PF12867">
    <property type="entry name" value="DinB_2"/>
    <property type="match status" value="1"/>
</dbReference>
<keyword evidence="2" id="KW-0408">Iron</keyword>
<dbReference type="InterPro" id="IPR042095">
    <property type="entry name" value="SUMF_sf"/>
</dbReference>
<feature type="domain" description="DinB-like" evidence="5">
    <location>
        <begin position="37"/>
        <end position="159"/>
    </location>
</feature>
<sequence length="422" mass="48003">MLRSESWESSTAPESLVVQQPFRTQMQGVHRLQEQLFTTRAATFALIEGLGREQFCCQADPDFSPVGWHLGHIAFTEGLWILEHSAGLPRFAPEFGCLFAVDGLPKAQRTALPPTGDIYDYVRAIRSQVLAWLASYPHSVEPRLWQFLIQHESQHAETMGWVRQLLCGTKQEAPIAAGVDTDEMIRVEAGEVLIGSDAPEALDNERPAHRRYVDSYWIDRYPVTQRQFERFIRAGGYRERHWWSPRGWQWLLSHPVRSPLYWSGADDRPVMGVSFFEAEAYARFAGKRLPTEAEWEKAARFDPLSGQSRTYPWGEAFPDGSRLPLTCGTTAVGSYPRGQSAVGCEDMLGNVWEWTATCFYPYQGFVSYPYPGYSAPYFDDAHYVLKGGSWATGSSVLRASFRNWYEPRLRVPFAGFRCARSL</sequence>
<dbReference type="Gene3D" id="1.20.120.450">
    <property type="entry name" value="dinb family like domain"/>
    <property type="match status" value="1"/>
</dbReference>
<dbReference type="KEGG" id="glj:GKIL_4414"/>
<comment type="pathway">
    <text evidence="3">Amino-acid biosynthesis; ergothioneine biosynthesis.</text>
</comment>
<dbReference type="RefSeq" id="WP_023176046.1">
    <property type="nucleotide sequence ID" value="NC_022600.1"/>
</dbReference>
<dbReference type="SUPFAM" id="SSF109854">
    <property type="entry name" value="DinB/YfiT-like putative metalloenzymes"/>
    <property type="match status" value="1"/>
</dbReference>
<reference evidence="6 7" key="1">
    <citation type="journal article" date="2013" name="PLoS ONE">
        <title>Cultivation and Complete Genome Sequencing of Gloeobacter kilaueensis sp. nov., from a Lava Cave in Kilauea Caldera, Hawai'i.</title>
        <authorList>
            <person name="Saw J.H."/>
            <person name="Schatz M."/>
            <person name="Brown M.V."/>
            <person name="Kunkel D.D."/>
            <person name="Foster J.S."/>
            <person name="Shick H."/>
            <person name="Christensen S."/>
            <person name="Hou S."/>
            <person name="Wan X."/>
            <person name="Donachie S.P."/>
        </authorList>
    </citation>
    <scope>NUCLEOTIDE SEQUENCE [LARGE SCALE GENOMIC DNA]</scope>
    <source>
        <strain evidence="7">JS</strain>
    </source>
</reference>
<evidence type="ECO:0000313" key="6">
    <source>
        <dbReference type="EMBL" id="AGY60660.1"/>
    </source>
</evidence>